<name>A0A193LKD4_9GAMM</name>
<keyword evidence="2" id="KW-1185">Reference proteome</keyword>
<dbReference type="InterPro" id="IPR007435">
    <property type="entry name" value="DUF484"/>
</dbReference>
<protein>
    <recommendedName>
        <fullName evidence="3">Phytochrome sensor protein</fullName>
    </recommendedName>
</protein>
<dbReference type="KEGG" id="woc:BA177_00840"/>
<reference evidence="1 2" key="1">
    <citation type="submission" date="2016-06" db="EMBL/GenBank/DDBJ databases">
        <title>Complete genome sequence of a deep-branching marine Gamma Proteobacterium Woeseia oceani type strain XK5.</title>
        <authorList>
            <person name="Mu D."/>
            <person name="Du Z."/>
        </authorList>
    </citation>
    <scope>NUCLEOTIDE SEQUENCE [LARGE SCALE GENOMIC DNA]</scope>
    <source>
        <strain evidence="1 2">XK5</strain>
    </source>
</reference>
<dbReference type="Gene3D" id="3.30.450.40">
    <property type="match status" value="1"/>
</dbReference>
<dbReference type="PANTHER" id="PTHR38765:SF1">
    <property type="entry name" value="DUF484 DOMAIN-CONTAINING PROTEIN"/>
    <property type="match status" value="1"/>
</dbReference>
<evidence type="ECO:0000313" key="1">
    <source>
        <dbReference type="EMBL" id="ANO52888.1"/>
    </source>
</evidence>
<dbReference type="RefSeq" id="WP_068618673.1">
    <property type="nucleotide sequence ID" value="NZ_CP016268.1"/>
</dbReference>
<dbReference type="EMBL" id="CP016268">
    <property type="protein sequence ID" value="ANO52888.1"/>
    <property type="molecule type" value="Genomic_DNA"/>
</dbReference>
<dbReference type="Proteomes" id="UP000092695">
    <property type="component" value="Chromosome"/>
</dbReference>
<evidence type="ECO:0008006" key="3">
    <source>
        <dbReference type="Google" id="ProtNLM"/>
    </source>
</evidence>
<evidence type="ECO:0000313" key="2">
    <source>
        <dbReference type="Proteomes" id="UP000092695"/>
    </source>
</evidence>
<dbReference type="InterPro" id="IPR029016">
    <property type="entry name" value="GAF-like_dom_sf"/>
</dbReference>
<dbReference type="PANTHER" id="PTHR38765">
    <property type="entry name" value="DUF484 DOMAIN-CONTAINING PROTEIN"/>
    <property type="match status" value="1"/>
</dbReference>
<sequence length="234" mass="26020">MSTQTKQEFVDDAASEQSVYDYLEAHPDFFERHNTLLGMLRLPHVTGGTVSLVERQVSVLRQKDLKLERQLKELVEVARANDILAAKIHEMALTLLAADTLKDTLAVVETALRTSFGADHSVLVLFTDPELFEQSDVNRFFRPIERNDVPIKAFSTFLESDLPRCGQIRDAQRDFLFPGEADEVGSVALVPLGKKSSSGFLAIGSADANRFHPGMSIDFLARLGDLLAAALRRY</sequence>
<accession>A0A193LKD4</accession>
<dbReference type="Pfam" id="PF04340">
    <property type="entry name" value="DUF484"/>
    <property type="match status" value="1"/>
</dbReference>
<organism evidence="1 2">
    <name type="scientific">Woeseia oceani</name>
    <dbReference type="NCBI Taxonomy" id="1548547"/>
    <lineage>
        <taxon>Bacteria</taxon>
        <taxon>Pseudomonadati</taxon>
        <taxon>Pseudomonadota</taxon>
        <taxon>Gammaproteobacteria</taxon>
        <taxon>Woeseiales</taxon>
        <taxon>Woeseiaceae</taxon>
        <taxon>Woeseia</taxon>
    </lineage>
</organism>
<dbReference type="AlphaFoldDB" id="A0A193LKD4"/>
<gene>
    <name evidence="1" type="ORF">BA177_00840</name>
</gene>
<proteinExistence type="predicted"/>
<dbReference type="STRING" id="1548547.BA177_00840"/>